<evidence type="ECO:0000259" key="1">
    <source>
        <dbReference type="Pfam" id="PF13271"/>
    </source>
</evidence>
<dbReference type="Pfam" id="PF13271">
    <property type="entry name" value="DUF4062"/>
    <property type="match status" value="1"/>
</dbReference>
<dbReference type="EMBL" id="BMPE01000015">
    <property type="protein sequence ID" value="GGL13188.1"/>
    <property type="molecule type" value="Genomic_DNA"/>
</dbReference>
<gene>
    <name evidence="2" type="ORF">GCM10010844_34990</name>
</gene>
<keyword evidence="3" id="KW-1185">Reference proteome</keyword>
<comment type="caution">
    <text evidence="2">The sequence shown here is derived from an EMBL/GenBank/DDBJ whole genome shotgun (WGS) entry which is preliminary data.</text>
</comment>
<name>A0ABQ2FP52_9DEIO</name>
<accession>A0ABQ2FP52</accession>
<feature type="domain" description="DUF4062" evidence="1">
    <location>
        <begin position="2"/>
        <end position="77"/>
    </location>
</feature>
<sequence length="379" mass="41598">MRDLMPEREAVAQTITDLGATPRYFERFSSPGDPAQVYHPEVGRADIYLFIAGERYGAPVIGDAQGRSATHLEYDTAYAAFKPVLAYNKLGVEREPAMQALVSQFEGVHTVARFSTIDELQRAVREGLTRLAEAESTTWIKLGHVVFPVTRVILPPTVDDSWNTQRQRQSVTLDASLRDRQIVSALGASTYTRPFTMAREVFDAEQVSVYEERASRYAVTQRISASLRPASTSVLSIIPIANGESGEEQLEAAMDALLFGTSLPTRRGSSGLSFVQALSPVGPRLAQLHQQLSAHHRESELFVPMAELLLTDRLLRGTQQDPAPLTAVEQLVVSPVVQSRLFVRVVGVHAGGTFGGQYRVTRQGHIDLRGPGSTGIDSW</sequence>
<dbReference type="InterPro" id="IPR025139">
    <property type="entry name" value="DUF4062"/>
</dbReference>
<evidence type="ECO:0000313" key="2">
    <source>
        <dbReference type="EMBL" id="GGL13188.1"/>
    </source>
</evidence>
<reference evidence="3" key="1">
    <citation type="journal article" date="2019" name="Int. J. Syst. Evol. Microbiol.">
        <title>The Global Catalogue of Microorganisms (GCM) 10K type strain sequencing project: providing services to taxonomists for standard genome sequencing and annotation.</title>
        <authorList>
            <consortium name="The Broad Institute Genomics Platform"/>
            <consortium name="The Broad Institute Genome Sequencing Center for Infectious Disease"/>
            <person name="Wu L."/>
            <person name="Ma J."/>
        </authorList>
    </citation>
    <scope>NUCLEOTIDE SEQUENCE [LARGE SCALE GENOMIC DNA]</scope>
    <source>
        <strain evidence="3">JCM 19173</strain>
    </source>
</reference>
<organism evidence="2 3">
    <name type="scientific">Deinococcus radiotolerans</name>
    <dbReference type="NCBI Taxonomy" id="1309407"/>
    <lineage>
        <taxon>Bacteria</taxon>
        <taxon>Thermotogati</taxon>
        <taxon>Deinococcota</taxon>
        <taxon>Deinococci</taxon>
        <taxon>Deinococcales</taxon>
        <taxon>Deinococcaceae</taxon>
        <taxon>Deinococcus</taxon>
    </lineage>
</organism>
<proteinExistence type="predicted"/>
<dbReference type="Proteomes" id="UP000604341">
    <property type="component" value="Unassembled WGS sequence"/>
</dbReference>
<evidence type="ECO:0000313" key="3">
    <source>
        <dbReference type="Proteomes" id="UP000604341"/>
    </source>
</evidence>
<protein>
    <recommendedName>
        <fullName evidence="1">DUF4062 domain-containing protein</fullName>
    </recommendedName>
</protein>